<feature type="domain" description="C2H2-type" evidence="10">
    <location>
        <begin position="618"/>
        <end position="645"/>
    </location>
</feature>
<dbReference type="SMART" id="SM00355">
    <property type="entry name" value="ZnF_C2H2"/>
    <property type="match status" value="19"/>
</dbReference>
<proteinExistence type="predicted"/>
<evidence type="ECO:0000256" key="1">
    <source>
        <dbReference type="ARBA" id="ARBA00004123"/>
    </source>
</evidence>
<feature type="domain" description="C2H2-type" evidence="10">
    <location>
        <begin position="175"/>
        <end position="203"/>
    </location>
</feature>
<evidence type="ECO:0000313" key="12">
    <source>
        <dbReference type="Proteomes" id="UP000050761"/>
    </source>
</evidence>
<dbReference type="GO" id="GO:0003700">
    <property type="term" value="F:DNA-binding transcription factor activity"/>
    <property type="evidence" value="ECO:0007669"/>
    <property type="project" value="TreeGrafter"/>
</dbReference>
<reference evidence="13" key="2">
    <citation type="submission" date="2019-09" db="UniProtKB">
        <authorList>
            <consortium name="WormBaseParasite"/>
        </authorList>
    </citation>
    <scope>IDENTIFICATION</scope>
</reference>
<accession>A0A183FJT5</accession>
<keyword evidence="6" id="KW-0238">DNA-binding</keyword>
<evidence type="ECO:0000259" key="10">
    <source>
        <dbReference type="PROSITE" id="PS50157"/>
    </source>
</evidence>
<keyword evidence="12" id="KW-1185">Reference proteome</keyword>
<dbReference type="PANTHER" id="PTHR24404:SF114">
    <property type="entry name" value="KLUMPFUSS, ISOFORM B-RELATED"/>
    <property type="match status" value="1"/>
</dbReference>
<evidence type="ECO:0000256" key="2">
    <source>
        <dbReference type="ARBA" id="ARBA00022723"/>
    </source>
</evidence>
<feature type="domain" description="C2H2-type" evidence="10">
    <location>
        <begin position="403"/>
        <end position="431"/>
    </location>
</feature>
<keyword evidence="3" id="KW-0677">Repeat</keyword>
<organism evidence="12 13">
    <name type="scientific">Heligmosomoides polygyrus</name>
    <name type="common">Parasitic roundworm</name>
    <dbReference type="NCBI Taxonomy" id="6339"/>
    <lineage>
        <taxon>Eukaryota</taxon>
        <taxon>Metazoa</taxon>
        <taxon>Ecdysozoa</taxon>
        <taxon>Nematoda</taxon>
        <taxon>Chromadorea</taxon>
        <taxon>Rhabditida</taxon>
        <taxon>Rhabditina</taxon>
        <taxon>Rhabditomorpha</taxon>
        <taxon>Strongyloidea</taxon>
        <taxon>Heligmosomidae</taxon>
        <taxon>Heligmosomoides</taxon>
    </lineage>
</organism>
<evidence type="ECO:0000256" key="7">
    <source>
        <dbReference type="ARBA" id="ARBA00023242"/>
    </source>
</evidence>
<dbReference type="PROSITE" id="PS00028">
    <property type="entry name" value="ZINC_FINGER_C2H2_1"/>
    <property type="match status" value="17"/>
</dbReference>
<feature type="domain" description="C2H2-type" evidence="10">
    <location>
        <begin position="442"/>
        <end position="469"/>
    </location>
</feature>
<dbReference type="Gene3D" id="3.30.160.60">
    <property type="entry name" value="Classic Zinc Finger"/>
    <property type="match status" value="10"/>
</dbReference>
<feature type="domain" description="C2H2-type" evidence="10">
    <location>
        <begin position="1163"/>
        <end position="1191"/>
    </location>
</feature>
<dbReference type="FunFam" id="3.30.160.60:FF:002248">
    <property type="entry name" value="Zinc finger and BTB domain-containing 40"/>
    <property type="match status" value="1"/>
</dbReference>
<dbReference type="PROSITE" id="PS50157">
    <property type="entry name" value="ZINC_FINGER_C2H2_2"/>
    <property type="match status" value="14"/>
</dbReference>
<dbReference type="SUPFAM" id="SSF57667">
    <property type="entry name" value="beta-beta-alpha zinc fingers"/>
    <property type="match status" value="7"/>
</dbReference>
<evidence type="ECO:0000256" key="3">
    <source>
        <dbReference type="ARBA" id="ARBA00022737"/>
    </source>
</evidence>
<feature type="domain" description="C2H2-type" evidence="10">
    <location>
        <begin position="851"/>
        <end position="878"/>
    </location>
</feature>
<feature type="domain" description="C2H2-type" evidence="10">
    <location>
        <begin position="880"/>
        <end position="907"/>
    </location>
</feature>
<feature type="domain" description="C2H2-type" evidence="10">
    <location>
        <begin position="340"/>
        <end position="363"/>
    </location>
</feature>
<dbReference type="GO" id="GO:0005634">
    <property type="term" value="C:nucleus"/>
    <property type="evidence" value="ECO:0007669"/>
    <property type="project" value="UniProtKB-SubCell"/>
</dbReference>
<evidence type="ECO:0000256" key="4">
    <source>
        <dbReference type="ARBA" id="ARBA00022771"/>
    </source>
</evidence>
<keyword evidence="2" id="KW-0479">Metal-binding</keyword>
<comment type="subcellular location">
    <subcellularLocation>
        <location evidence="1">Nucleus</location>
    </subcellularLocation>
</comment>
<accession>A0A3P8BIE0</accession>
<protein>
    <submittedName>
        <fullName evidence="13">Zinc finger protein</fullName>
    </submittedName>
</protein>
<evidence type="ECO:0000313" key="13">
    <source>
        <dbReference type="WBParaSite" id="HPBE_0000731401-mRNA-1"/>
    </source>
</evidence>
<dbReference type="EMBL" id="UZAH01025857">
    <property type="protein sequence ID" value="VDO71722.1"/>
    <property type="molecule type" value="Genomic_DNA"/>
</dbReference>
<feature type="region of interest" description="Disordered" evidence="9">
    <location>
        <begin position="1"/>
        <end position="32"/>
    </location>
</feature>
<feature type="domain" description="C2H2-type" evidence="10">
    <location>
        <begin position="473"/>
        <end position="500"/>
    </location>
</feature>
<sequence>MSLSFNPGPSWHANPGPSGLEQHGSPLSERNFSCGSPVNVPGRFSQPDMRCWDPGAHYFSELSTYPDFSQGNAFDDVAQCDVPDLSSGLDTDSLYIPLQEDPTYHNVSDDFRPEVQPLQTSNVVIDQVQQIVDTGTQRIGIFEEITHARCIDCDRVVDSRDNPHTKAACTLSKNHSCSQCSAKFNFEQNFEVHRIVEHSSQDSYVPGTECVFCNSRRKKKTFQRYSAYIAHIKTHVKPDQYFCTTCSEEFSYFALLQRHRRLAHGLTDTEDLPRGFSSELGYCSQCCSLIALDQVEMHRVLHRLHMKLKKERRIPSWKRKESDPPTSQKTSEEVETKEKWKCPTCDGEFAHKSGLEAHKKAVHGDPLSVMVTCKICSQRFAKQSNLNRHIKMQHPIRVDKVVLDCPECSCVFATHRTLTRHRRTVHGTNELMLLVAALFPSFCCNVCSRTFLKEAQLRRHMLSHNSSEAQKPFACTRCYRRFNLKSTLKLHMDIHSRKDVDDPILTNPKCPICMKHLSSRNALRKHIAAHERNYECSVCFQKFSTLHRLDKHRCVPHTVLPEEVDGQLTELSTTSKRQLVGDVRQPTKNYQCQLCSNSFYSFRAYKEHCSQHQGLRPHLCWTCHKSFRTSELLELHKEVHSRTPIYCEYCAAILQGRNQYTQHLQSRHQLESGVHKQFGVDLTDRAAGAMSAHSFPELTGRDLAEGLFRTRAQSVDHNDVDTAGELLVSDDRPVRCPVCNHLYDSVSHLVNHWVKSVNGVADGVEHMKEFHSRILDSVEKQKERPKQRGEQDDVFAAAEEDVADIESPVKQKPNVVYRDERPHKCQTCGAAFTKPSDLVRHLRIHTGERPYKCDICQRAFRVSSSFYAHVRTHTRTQADHPCAVCGAEFFSKSSLALHLRIHNGEKPLKCRRCDEMFRTSSDRRQHEITWHGFPGSHICKSTPCSRCSASKRKRMRQVKREERMWAYMASSGDITAPLAGPPVNRTLLPVKQLAAAPFTSEARNEIHSKQFIETAAQFTSLPANPIKLSAGSAFGPLARTAPPPQPSEVEFFITARRISHNEYSVTFSKSKPKSIRSKVDTTVSLTASLLLDSASRNSSILVTLSDSQILGVSCAGVVKALQSCDSVVMRARPADPSYPSIVELLAPPDAVEFLKRKDERADFTCKLCGRKFLDMEPLVAHIRLEHERDHPQGITRPAARTAPIH</sequence>
<feature type="region of interest" description="Disordered" evidence="9">
    <location>
        <begin position="315"/>
        <end position="335"/>
    </location>
</feature>
<evidence type="ECO:0000256" key="8">
    <source>
        <dbReference type="PROSITE-ProRule" id="PRU00042"/>
    </source>
</evidence>
<feature type="domain" description="C2H2-type" evidence="10">
    <location>
        <begin position="823"/>
        <end position="850"/>
    </location>
</feature>
<reference evidence="11 12" key="1">
    <citation type="submission" date="2018-11" db="EMBL/GenBank/DDBJ databases">
        <authorList>
            <consortium name="Pathogen Informatics"/>
        </authorList>
    </citation>
    <scope>NUCLEOTIDE SEQUENCE [LARGE SCALE GENOMIC DNA]</scope>
</reference>
<dbReference type="GO" id="GO:0008270">
    <property type="term" value="F:zinc ion binding"/>
    <property type="evidence" value="ECO:0007669"/>
    <property type="project" value="UniProtKB-KW"/>
</dbReference>
<feature type="domain" description="C2H2-type" evidence="10">
    <location>
        <begin position="371"/>
        <end position="394"/>
    </location>
</feature>
<evidence type="ECO:0000256" key="5">
    <source>
        <dbReference type="ARBA" id="ARBA00022833"/>
    </source>
</evidence>
<dbReference type="GO" id="GO:0006357">
    <property type="term" value="P:regulation of transcription by RNA polymerase II"/>
    <property type="evidence" value="ECO:0007669"/>
    <property type="project" value="TreeGrafter"/>
</dbReference>
<keyword evidence="7" id="KW-0539">Nucleus</keyword>
<dbReference type="Proteomes" id="UP000050761">
    <property type="component" value="Unassembled WGS sequence"/>
</dbReference>
<evidence type="ECO:0000256" key="6">
    <source>
        <dbReference type="ARBA" id="ARBA00023125"/>
    </source>
</evidence>
<gene>
    <name evidence="11" type="ORF">HPBE_LOCUS7315</name>
</gene>
<dbReference type="InterPro" id="IPR036236">
    <property type="entry name" value="Znf_C2H2_sf"/>
</dbReference>
<dbReference type="FunFam" id="3.30.160.60:FF:000557">
    <property type="entry name" value="zinc finger and SCAN domain-containing protein 29"/>
    <property type="match status" value="1"/>
</dbReference>
<dbReference type="Pfam" id="PF00096">
    <property type="entry name" value="zf-C2H2"/>
    <property type="match status" value="5"/>
</dbReference>
<dbReference type="GO" id="GO:0000978">
    <property type="term" value="F:RNA polymerase II cis-regulatory region sequence-specific DNA binding"/>
    <property type="evidence" value="ECO:0007669"/>
    <property type="project" value="TreeGrafter"/>
</dbReference>
<keyword evidence="5" id="KW-0862">Zinc</keyword>
<name>A0A183FJT5_HELPZ</name>
<dbReference type="FunFam" id="3.30.160.60:FF:000100">
    <property type="entry name" value="Zinc finger 45-like"/>
    <property type="match status" value="1"/>
</dbReference>
<evidence type="ECO:0000313" key="11">
    <source>
        <dbReference type="EMBL" id="VDO71722.1"/>
    </source>
</evidence>
<dbReference type="InterPro" id="IPR013087">
    <property type="entry name" value="Znf_C2H2_type"/>
</dbReference>
<keyword evidence="4 8" id="KW-0863">Zinc-finger</keyword>
<evidence type="ECO:0000256" key="9">
    <source>
        <dbReference type="SAM" id="MobiDB-lite"/>
    </source>
</evidence>
<feature type="domain" description="C2H2-type" evidence="10">
    <location>
        <begin position="590"/>
        <end position="617"/>
    </location>
</feature>
<dbReference type="PANTHER" id="PTHR24404">
    <property type="entry name" value="ZINC FINGER PROTEIN"/>
    <property type="match status" value="1"/>
</dbReference>
<dbReference type="AlphaFoldDB" id="A0A183FJT5"/>
<dbReference type="OrthoDB" id="6077919at2759"/>
<feature type="domain" description="C2H2-type" evidence="10">
    <location>
        <begin position="534"/>
        <end position="558"/>
    </location>
</feature>
<dbReference type="WBParaSite" id="HPBE_0000731401-mRNA-1">
    <property type="protein sequence ID" value="HPBE_0000731401-mRNA-1"/>
    <property type="gene ID" value="HPBE_0000731401"/>
</dbReference>
<dbReference type="InterPro" id="IPR050589">
    <property type="entry name" value="Ikaros_C2H2-ZF"/>
</dbReference>
<feature type="domain" description="C2H2-type" evidence="10">
    <location>
        <begin position="241"/>
        <end position="264"/>
    </location>
</feature>